<dbReference type="PROSITE" id="PS50977">
    <property type="entry name" value="HTH_TETR_2"/>
    <property type="match status" value="1"/>
</dbReference>
<dbReference type="GO" id="GO:0000976">
    <property type="term" value="F:transcription cis-regulatory region binding"/>
    <property type="evidence" value="ECO:0007669"/>
    <property type="project" value="TreeGrafter"/>
</dbReference>
<evidence type="ECO:0000313" key="7">
    <source>
        <dbReference type="Proteomes" id="UP000245080"/>
    </source>
</evidence>
<dbReference type="EMBL" id="QCXQ01000002">
    <property type="protein sequence ID" value="PWG00414.1"/>
    <property type="molecule type" value="Genomic_DNA"/>
</dbReference>
<keyword evidence="3" id="KW-0804">Transcription</keyword>
<evidence type="ECO:0000259" key="5">
    <source>
        <dbReference type="PROSITE" id="PS50977"/>
    </source>
</evidence>
<dbReference type="OrthoDB" id="9815924at2"/>
<accession>A0A2V1MZH5</accession>
<dbReference type="InterPro" id="IPR041478">
    <property type="entry name" value="TetR_C_27"/>
</dbReference>
<dbReference type="RefSeq" id="WP_109250362.1">
    <property type="nucleotide sequence ID" value="NZ_QCXQ01000002.1"/>
</dbReference>
<proteinExistence type="predicted"/>
<comment type="caution">
    <text evidence="6">The sequence shown here is derived from an EMBL/GenBank/DDBJ whole genome shotgun (WGS) entry which is preliminary data.</text>
</comment>
<gene>
    <name evidence="6" type="ORF">DCM90_05670</name>
</gene>
<dbReference type="InterPro" id="IPR001647">
    <property type="entry name" value="HTH_TetR"/>
</dbReference>
<evidence type="ECO:0000256" key="1">
    <source>
        <dbReference type="ARBA" id="ARBA00023015"/>
    </source>
</evidence>
<dbReference type="Pfam" id="PF17935">
    <property type="entry name" value="TetR_C_27"/>
    <property type="match status" value="1"/>
</dbReference>
<evidence type="ECO:0000256" key="3">
    <source>
        <dbReference type="ARBA" id="ARBA00023163"/>
    </source>
</evidence>
<evidence type="ECO:0000256" key="4">
    <source>
        <dbReference type="PROSITE-ProRule" id="PRU00335"/>
    </source>
</evidence>
<dbReference type="Pfam" id="PF00440">
    <property type="entry name" value="TetR_N"/>
    <property type="match status" value="1"/>
</dbReference>
<reference evidence="6 7" key="1">
    <citation type="journal article" date="2018" name="Int. J. Syst. Evol. Microbiol.">
        <title>Lactobacillus bambusae sp. nov., isolated from a traditional fermented Ma-bamboo shoots of Taiwan.</title>
        <authorList>
            <person name="Wang L.-T."/>
        </authorList>
    </citation>
    <scope>NUCLEOTIDE SEQUENCE [LARGE SCALE GENOMIC DNA]</scope>
    <source>
        <strain evidence="6 7">BS-W1</strain>
    </source>
</reference>
<feature type="domain" description="HTH tetR-type" evidence="5">
    <location>
        <begin position="3"/>
        <end position="63"/>
    </location>
</feature>
<dbReference type="SUPFAM" id="SSF46689">
    <property type="entry name" value="Homeodomain-like"/>
    <property type="match status" value="1"/>
</dbReference>
<evidence type="ECO:0000313" key="6">
    <source>
        <dbReference type="EMBL" id="PWG00414.1"/>
    </source>
</evidence>
<dbReference type="InterPro" id="IPR050109">
    <property type="entry name" value="HTH-type_TetR-like_transc_reg"/>
</dbReference>
<dbReference type="PANTHER" id="PTHR30055:SF151">
    <property type="entry name" value="TRANSCRIPTIONAL REGULATORY PROTEIN"/>
    <property type="match status" value="1"/>
</dbReference>
<protein>
    <submittedName>
        <fullName evidence="6">TetR/AcrR family transcriptional regulator</fullName>
    </submittedName>
</protein>
<dbReference type="GO" id="GO:0003700">
    <property type="term" value="F:DNA-binding transcription factor activity"/>
    <property type="evidence" value="ECO:0007669"/>
    <property type="project" value="TreeGrafter"/>
</dbReference>
<dbReference type="PRINTS" id="PR00455">
    <property type="entry name" value="HTHTETR"/>
</dbReference>
<keyword evidence="1" id="KW-0805">Transcription regulation</keyword>
<feature type="DNA-binding region" description="H-T-H motif" evidence="4">
    <location>
        <begin position="26"/>
        <end position="45"/>
    </location>
</feature>
<dbReference type="InterPro" id="IPR009057">
    <property type="entry name" value="Homeodomain-like_sf"/>
</dbReference>
<dbReference type="PANTHER" id="PTHR30055">
    <property type="entry name" value="HTH-TYPE TRANSCRIPTIONAL REGULATOR RUTR"/>
    <property type="match status" value="1"/>
</dbReference>
<dbReference type="Proteomes" id="UP000245080">
    <property type="component" value="Unassembled WGS sequence"/>
</dbReference>
<evidence type="ECO:0000256" key="2">
    <source>
        <dbReference type="ARBA" id="ARBA00023125"/>
    </source>
</evidence>
<keyword evidence="2 4" id="KW-0238">DNA-binding</keyword>
<dbReference type="AlphaFoldDB" id="A0A2V1MZH5"/>
<organism evidence="6 7">
    <name type="scientific">Levilactobacillus bambusae</name>
    <dbReference type="NCBI Taxonomy" id="2024736"/>
    <lineage>
        <taxon>Bacteria</taxon>
        <taxon>Bacillati</taxon>
        <taxon>Bacillota</taxon>
        <taxon>Bacilli</taxon>
        <taxon>Lactobacillales</taxon>
        <taxon>Lactobacillaceae</taxon>
        <taxon>Levilactobacillus</taxon>
    </lineage>
</organism>
<dbReference type="Gene3D" id="1.10.357.10">
    <property type="entry name" value="Tetracycline Repressor, domain 2"/>
    <property type="match status" value="1"/>
</dbReference>
<name>A0A2V1MZH5_9LACO</name>
<keyword evidence="7" id="KW-1185">Reference proteome</keyword>
<sequence>MTKLTNTLILDTAAQLVEQHGAADVTLADVGEALGTSRAALYKHFKNKQDLWTSLSLYWLDQVLAVIFPFDTSGYSSQADIAHDWLWALANAKIQTNQNDPQMFKLYTDYIDGNPEVLAIHLQDLTSSLAAALKTDDLIHVQALLQAFTYFTTPAFATDWGEHTRDQFEAIWQLIAPSFETLMK</sequence>